<name>A0AAN7MD16_TRANT</name>
<organism evidence="1 2">
    <name type="scientific">Trapa natans</name>
    <name type="common">Water chestnut</name>
    <dbReference type="NCBI Taxonomy" id="22666"/>
    <lineage>
        <taxon>Eukaryota</taxon>
        <taxon>Viridiplantae</taxon>
        <taxon>Streptophyta</taxon>
        <taxon>Embryophyta</taxon>
        <taxon>Tracheophyta</taxon>
        <taxon>Spermatophyta</taxon>
        <taxon>Magnoliopsida</taxon>
        <taxon>eudicotyledons</taxon>
        <taxon>Gunneridae</taxon>
        <taxon>Pentapetalae</taxon>
        <taxon>rosids</taxon>
        <taxon>malvids</taxon>
        <taxon>Myrtales</taxon>
        <taxon>Lythraceae</taxon>
        <taxon>Trapa</taxon>
    </lineage>
</organism>
<reference evidence="1 2" key="1">
    <citation type="journal article" date="2023" name="Hortic Res">
        <title>Pangenome of water caltrop reveals structural variations and asymmetric subgenome divergence after allopolyploidization.</title>
        <authorList>
            <person name="Zhang X."/>
            <person name="Chen Y."/>
            <person name="Wang L."/>
            <person name="Yuan Y."/>
            <person name="Fang M."/>
            <person name="Shi L."/>
            <person name="Lu R."/>
            <person name="Comes H.P."/>
            <person name="Ma Y."/>
            <person name="Chen Y."/>
            <person name="Huang G."/>
            <person name="Zhou Y."/>
            <person name="Zheng Z."/>
            <person name="Qiu Y."/>
        </authorList>
    </citation>
    <scope>NUCLEOTIDE SEQUENCE [LARGE SCALE GENOMIC DNA]</scope>
    <source>
        <strain evidence="1">F231</strain>
    </source>
</reference>
<comment type="caution">
    <text evidence="1">The sequence shown here is derived from an EMBL/GenBank/DDBJ whole genome shotgun (WGS) entry which is preliminary data.</text>
</comment>
<dbReference type="AlphaFoldDB" id="A0AAN7MD16"/>
<sequence>MRRFYQAVGNKRWSLIAGRLPGKTGNVVKELLEHSKKKSVAFWETMHGDKKHPSNNISSKVEVIKPRPRTFKNFSRMTARETTMAFFSSA</sequence>
<dbReference type="Gene3D" id="1.10.10.60">
    <property type="entry name" value="Homeodomain-like"/>
    <property type="match status" value="1"/>
</dbReference>
<dbReference type="InterPro" id="IPR001005">
    <property type="entry name" value="SANT/Myb"/>
</dbReference>
<dbReference type="EMBL" id="JAXQNO010000007">
    <property type="protein sequence ID" value="KAK4794648.1"/>
    <property type="molecule type" value="Genomic_DNA"/>
</dbReference>
<dbReference type="Proteomes" id="UP001346149">
    <property type="component" value="Unassembled WGS sequence"/>
</dbReference>
<evidence type="ECO:0000313" key="2">
    <source>
        <dbReference type="Proteomes" id="UP001346149"/>
    </source>
</evidence>
<keyword evidence="2" id="KW-1185">Reference proteome</keyword>
<evidence type="ECO:0000313" key="1">
    <source>
        <dbReference type="EMBL" id="KAK4794648.1"/>
    </source>
</evidence>
<accession>A0AAN7MD16</accession>
<proteinExistence type="predicted"/>
<protein>
    <submittedName>
        <fullName evidence="1">Uncharacterized protein</fullName>
    </submittedName>
</protein>
<dbReference type="CDD" id="cd00167">
    <property type="entry name" value="SANT"/>
    <property type="match status" value="1"/>
</dbReference>
<gene>
    <name evidence="1" type="ORF">SAY86_012642</name>
</gene>